<evidence type="ECO:0000256" key="3">
    <source>
        <dbReference type="ARBA" id="ARBA00022801"/>
    </source>
</evidence>
<dbReference type="InterPro" id="IPR023302">
    <property type="entry name" value="Pept_S9A_N"/>
</dbReference>
<keyword evidence="3" id="KW-0378">Hydrolase</keyword>
<dbReference type="PANTHER" id="PTHR11757">
    <property type="entry name" value="PROTEASE FAMILY S9A OLIGOPEPTIDASE"/>
    <property type="match status" value="1"/>
</dbReference>
<keyword evidence="2" id="KW-0645">Protease</keyword>
<name>A0A212QPE7_RHOAC</name>
<proteinExistence type="inferred from homology"/>
<evidence type="ECO:0000259" key="6">
    <source>
        <dbReference type="Pfam" id="PF02897"/>
    </source>
</evidence>
<keyword evidence="4" id="KW-0720">Serine protease</keyword>
<dbReference type="GO" id="GO:0004252">
    <property type="term" value="F:serine-type endopeptidase activity"/>
    <property type="evidence" value="ECO:0007669"/>
    <property type="project" value="InterPro"/>
</dbReference>
<sequence>MTSFAESRDITPPRFDKRQNTQVFHGVTLSDDYAWLRAENWREALQDPDALPEEIRAALEAENTYTEAALKPLAPLAERLKQEMIARMDATDSDPPARDGAWFYYNRFRENGQHQLICRKAPDGDEIILLDGDRCAEGLDYFCLGDAVHSPDHRRLAWSRDERGSELQKISCRDLATGLDGEDVVENADGAIVWTCDSHGFLYTRVDEDFRTCAVLLHRIGEDPATDTLLFEEKDPGLFVHLRGARSRRHAIVNVSDHDCSESWLIDLADPTAPPRLVIPRRPGLIYDVEPGLDRLFLRTNADNAFDFKLLSIALDELSQASDPARWREEAPHRPGKAIFNAAVFADYLVWLERENCRPRLVAKPLTEPRDGAPFVVEFDAPALHLRLEPNFEFRDPVARVTFSTPIDPDRTYDIDLRSGARTLVKTRRVPSGHDPARYQTRLDWAEAPDGARVPLTLIWRKDRAPGPGPLLLYGYGAYGVALPARFDETRFSLIDRGFVYAIAHVRGGGELGERWKLAGKMAAKPNTFSDYIACARHLCALGLTEPGKIVAEGGSAGGLLMGAIANLAPELFGGVLAEVPFVDVLNTICDDTLPLTPPEWQEWGNPIEDRAVFELIRSYSPYDNVRAQAYPAMLIEAGLTDPRVTYWEPAKWAQKLRETMTGGGPILLKTNMEAGHGGAAGRFDELEDIAWRFAFAIEAVSASSS</sequence>
<comment type="similarity">
    <text evidence="1">Belongs to the peptidase S9A family.</text>
</comment>
<dbReference type="SUPFAM" id="SSF53474">
    <property type="entry name" value="alpha/beta-Hydrolases"/>
    <property type="match status" value="1"/>
</dbReference>
<dbReference type="GO" id="GO:0006508">
    <property type="term" value="P:proteolysis"/>
    <property type="evidence" value="ECO:0007669"/>
    <property type="project" value="UniProtKB-KW"/>
</dbReference>
<evidence type="ECO:0000313" key="8">
    <source>
        <dbReference type="Proteomes" id="UP000198418"/>
    </source>
</evidence>
<dbReference type="Gene3D" id="2.130.10.120">
    <property type="entry name" value="Prolyl oligopeptidase, N-terminal domain"/>
    <property type="match status" value="1"/>
</dbReference>
<dbReference type="EMBL" id="FYDG01000001">
    <property type="protein sequence ID" value="SNB61313.1"/>
    <property type="molecule type" value="Genomic_DNA"/>
</dbReference>
<gene>
    <name evidence="7" type="ORF">SAMN06265338_1011033</name>
</gene>
<feature type="domain" description="Peptidase S9 prolyl oligopeptidase catalytic" evidence="5">
    <location>
        <begin position="487"/>
        <end position="700"/>
    </location>
</feature>
<dbReference type="OrthoDB" id="9801421at2"/>
<dbReference type="SUPFAM" id="SSF50993">
    <property type="entry name" value="Peptidase/esterase 'gauge' domain"/>
    <property type="match status" value="1"/>
</dbReference>
<evidence type="ECO:0000256" key="4">
    <source>
        <dbReference type="ARBA" id="ARBA00022825"/>
    </source>
</evidence>
<evidence type="ECO:0000256" key="1">
    <source>
        <dbReference type="ARBA" id="ARBA00005228"/>
    </source>
</evidence>
<dbReference type="InterPro" id="IPR001375">
    <property type="entry name" value="Peptidase_S9_cat"/>
</dbReference>
<reference evidence="8" key="1">
    <citation type="submission" date="2017-06" db="EMBL/GenBank/DDBJ databases">
        <authorList>
            <person name="Varghese N."/>
            <person name="Submissions S."/>
        </authorList>
    </citation>
    <scope>NUCLEOTIDE SEQUENCE [LARGE SCALE GENOMIC DNA]</scope>
    <source>
        <strain evidence="8">DSM 137</strain>
    </source>
</reference>
<dbReference type="InterPro" id="IPR002470">
    <property type="entry name" value="Peptidase_S9A"/>
</dbReference>
<keyword evidence="8" id="KW-1185">Reference proteome</keyword>
<dbReference type="RefSeq" id="WP_088519553.1">
    <property type="nucleotide sequence ID" value="NZ_FYDG01000001.1"/>
</dbReference>
<evidence type="ECO:0000313" key="7">
    <source>
        <dbReference type="EMBL" id="SNB61313.1"/>
    </source>
</evidence>
<dbReference type="Pfam" id="PF02897">
    <property type="entry name" value="Peptidase_S9_N"/>
    <property type="match status" value="1"/>
</dbReference>
<evidence type="ECO:0000259" key="5">
    <source>
        <dbReference type="Pfam" id="PF00326"/>
    </source>
</evidence>
<protein>
    <submittedName>
        <fullName evidence="7">Oligopeptidase B</fullName>
    </submittedName>
</protein>
<evidence type="ECO:0000256" key="2">
    <source>
        <dbReference type="ARBA" id="ARBA00022670"/>
    </source>
</evidence>
<organism evidence="7 8">
    <name type="scientific">Rhodoblastus acidophilus</name>
    <name type="common">Rhodopseudomonas acidophila</name>
    <dbReference type="NCBI Taxonomy" id="1074"/>
    <lineage>
        <taxon>Bacteria</taxon>
        <taxon>Pseudomonadati</taxon>
        <taxon>Pseudomonadota</taxon>
        <taxon>Alphaproteobacteria</taxon>
        <taxon>Hyphomicrobiales</taxon>
        <taxon>Rhodoblastaceae</taxon>
        <taxon>Rhodoblastus</taxon>
    </lineage>
</organism>
<accession>A0A212QPE7</accession>
<feature type="domain" description="Peptidase S9A N-terminal" evidence="6">
    <location>
        <begin position="17"/>
        <end position="427"/>
    </location>
</feature>
<dbReference type="Pfam" id="PF00326">
    <property type="entry name" value="Peptidase_S9"/>
    <property type="match status" value="1"/>
</dbReference>
<dbReference type="AlphaFoldDB" id="A0A212QPE7"/>
<dbReference type="Proteomes" id="UP000198418">
    <property type="component" value="Unassembled WGS sequence"/>
</dbReference>
<dbReference type="InterPro" id="IPR029058">
    <property type="entry name" value="AB_hydrolase_fold"/>
</dbReference>
<dbReference type="PANTHER" id="PTHR11757:SF19">
    <property type="entry name" value="PROLYL ENDOPEPTIDASE-LIKE"/>
    <property type="match status" value="1"/>
</dbReference>
<dbReference type="PRINTS" id="PR00862">
    <property type="entry name" value="PROLIGOPTASE"/>
</dbReference>
<dbReference type="InterPro" id="IPR051543">
    <property type="entry name" value="Serine_Peptidase_S9A"/>
</dbReference>
<dbReference type="Gene3D" id="3.40.50.1820">
    <property type="entry name" value="alpha/beta hydrolase"/>
    <property type="match status" value="1"/>
</dbReference>